<dbReference type="InterPro" id="IPR032808">
    <property type="entry name" value="DoxX"/>
</dbReference>
<evidence type="ECO:0000256" key="4">
    <source>
        <dbReference type="ARBA" id="ARBA00023136"/>
    </source>
</evidence>
<protein>
    <submittedName>
        <fullName evidence="6">DoxX-like protein</fullName>
    </submittedName>
</protein>
<keyword evidence="4 5" id="KW-0472">Membrane</keyword>
<feature type="transmembrane region" description="Helical" evidence="5">
    <location>
        <begin position="6"/>
        <end position="22"/>
    </location>
</feature>
<dbReference type="Pfam" id="PF13564">
    <property type="entry name" value="DoxX_2"/>
    <property type="match status" value="1"/>
</dbReference>
<comment type="subcellular location">
    <subcellularLocation>
        <location evidence="1">Membrane</location>
        <topology evidence="1">Multi-pass membrane protein</topology>
    </subcellularLocation>
</comment>
<feature type="transmembrane region" description="Helical" evidence="5">
    <location>
        <begin position="93"/>
        <end position="113"/>
    </location>
</feature>
<sequence>MQTLSIYAQLVVAITVAYVWIFRYDNIVKEFKQYGIADLLRNFVGAAKIALSTLLIAGIWYPALVLVPALFMAGLMLCAQAAHFKVKNPFQKFVPSAFLLILCLFIAGVNSGLI</sequence>
<dbReference type="OrthoDB" id="797173at2"/>
<evidence type="ECO:0000256" key="5">
    <source>
        <dbReference type="SAM" id="Phobius"/>
    </source>
</evidence>
<organism evidence="6 7">
    <name type="scientific">Mucilaginibacter gracilis</name>
    <dbReference type="NCBI Taxonomy" id="423350"/>
    <lineage>
        <taxon>Bacteria</taxon>
        <taxon>Pseudomonadati</taxon>
        <taxon>Bacteroidota</taxon>
        <taxon>Sphingobacteriia</taxon>
        <taxon>Sphingobacteriales</taxon>
        <taxon>Sphingobacteriaceae</taxon>
        <taxon>Mucilaginibacter</taxon>
    </lineage>
</organism>
<name>A0A495J954_9SPHI</name>
<dbReference type="Proteomes" id="UP000268007">
    <property type="component" value="Unassembled WGS sequence"/>
</dbReference>
<dbReference type="AlphaFoldDB" id="A0A495J954"/>
<reference evidence="6 7" key="1">
    <citation type="submission" date="2018-10" db="EMBL/GenBank/DDBJ databases">
        <title>Genomic Encyclopedia of Archaeal and Bacterial Type Strains, Phase II (KMG-II): from individual species to whole genera.</title>
        <authorList>
            <person name="Goeker M."/>
        </authorList>
    </citation>
    <scope>NUCLEOTIDE SEQUENCE [LARGE SCALE GENOMIC DNA]</scope>
    <source>
        <strain evidence="6 7">DSM 18602</strain>
    </source>
</reference>
<comment type="caution">
    <text evidence="6">The sequence shown here is derived from an EMBL/GenBank/DDBJ whole genome shotgun (WGS) entry which is preliminary data.</text>
</comment>
<keyword evidence="2 5" id="KW-0812">Transmembrane</keyword>
<dbReference type="GO" id="GO:0016020">
    <property type="term" value="C:membrane"/>
    <property type="evidence" value="ECO:0007669"/>
    <property type="project" value="UniProtKB-SubCell"/>
</dbReference>
<evidence type="ECO:0000256" key="3">
    <source>
        <dbReference type="ARBA" id="ARBA00022989"/>
    </source>
</evidence>
<accession>A0A495J954</accession>
<keyword evidence="7" id="KW-1185">Reference proteome</keyword>
<dbReference type="RefSeq" id="WP_121201371.1">
    <property type="nucleotide sequence ID" value="NZ_RBKU01000001.1"/>
</dbReference>
<evidence type="ECO:0000313" key="7">
    <source>
        <dbReference type="Proteomes" id="UP000268007"/>
    </source>
</evidence>
<evidence type="ECO:0000256" key="1">
    <source>
        <dbReference type="ARBA" id="ARBA00004141"/>
    </source>
</evidence>
<keyword evidence="3 5" id="KW-1133">Transmembrane helix</keyword>
<evidence type="ECO:0000313" key="6">
    <source>
        <dbReference type="EMBL" id="RKR85313.1"/>
    </source>
</evidence>
<evidence type="ECO:0000256" key="2">
    <source>
        <dbReference type="ARBA" id="ARBA00022692"/>
    </source>
</evidence>
<proteinExistence type="predicted"/>
<dbReference type="EMBL" id="RBKU01000001">
    <property type="protein sequence ID" value="RKR85313.1"/>
    <property type="molecule type" value="Genomic_DNA"/>
</dbReference>
<gene>
    <name evidence="6" type="ORF">BDD43_5577</name>
</gene>